<dbReference type="GO" id="GO:0043139">
    <property type="term" value="F:5'-3' DNA helicase activity"/>
    <property type="evidence" value="ECO:0007669"/>
    <property type="project" value="TreeGrafter"/>
</dbReference>
<dbReference type="InterPro" id="IPR025103">
    <property type="entry name" value="DUF4011"/>
</dbReference>
<dbReference type="SUPFAM" id="SSF52980">
    <property type="entry name" value="Restriction endonuclease-like"/>
    <property type="match status" value="1"/>
</dbReference>
<dbReference type="GO" id="GO:0004519">
    <property type="term" value="F:endonuclease activity"/>
    <property type="evidence" value="ECO:0007669"/>
    <property type="project" value="UniProtKB-KW"/>
</dbReference>
<keyword evidence="2" id="KW-0547">Nucleotide-binding</keyword>
<dbReference type="Gene3D" id="3.40.50.300">
    <property type="entry name" value="P-loop containing nucleotide triphosphate hydrolases"/>
    <property type="match status" value="3"/>
</dbReference>
<keyword evidence="8" id="KW-0540">Nuclease</keyword>
<dbReference type="InterPro" id="IPR013584">
    <property type="entry name" value="RAP"/>
</dbReference>
<dbReference type="GO" id="GO:0016787">
    <property type="term" value="F:hydrolase activity"/>
    <property type="evidence" value="ECO:0007669"/>
    <property type="project" value="UniProtKB-KW"/>
</dbReference>
<dbReference type="SUPFAM" id="SSF52540">
    <property type="entry name" value="P-loop containing nucleoside triphosphate hydrolases"/>
    <property type="match status" value="2"/>
</dbReference>
<feature type="domain" description="RAP" evidence="7">
    <location>
        <begin position="1299"/>
        <end position="1356"/>
    </location>
</feature>
<keyword evidence="4" id="KW-0347">Helicase</keyword>
<dbReference type="InterPro" id="IPR049468">
    <property type="entry name" value="Restrct_endonuc-II-like_dom"/>
</dbReference>
<dbReference type="SMART" id="SM00952">
    <property type="entry name" value="RAP"/>
    <property type="match status" value="1"/>
</dbReference>
<dbReference type="GO" id="GO:0005524">
    <property type="term" value="F:ATP binding"/>
    <property type="evidence" value="ECO:0007669"/>
    <property type="project" value="UniProtKB-KW"/>
</dbReference>
<gene>
    <name evidence="8" type="ORF">BN85316840</name>
</gene>
<dbReference type="CDD" id="cd18808">
    <property type="entry name" value="SF1_C_Upf1"/>
    <property type="match status" value="1"/>
</dbReference>
<comment type="similarity">
    <text evidence="1">Belongs to the DNA2/NAM7 helicase family.</text>
</comment>
<keyword evidence="5" id="KW-0067">ATP-binding</keyword>
<evidence type="ECO:0000256" key="1">
    <source>
        <dbReference type="ARBA" id="ARBA00007913"/>
    </source>
</evidence>
<evidence type="ECO:0000313" key="9">
    <source>
        <dbReference type="Proteomes" id="UP000032737"/>
    </source>
</evidence>
<dbReference type="InterPro" id="IPR047187">
    <property type="entry name" value="SF1_C_Upf1"/>
</dbReference>
<dbReference type="Proteomes" id="UP000032737">
    <property type="component" value="Chromosome"/>
</dbReference>
<dbReference type="FunFam" id="3.40.960.10:FF:000002">
    <property type="entry name" value="DNA helicase related protein"/>
    <property type="match status" value="1"/>
</dbReference>
<dbReference type="Gene3D" id="3.40.960.10">
    <property type="entry name" value="VSR Endonuclease"/>
    <property type="match status" value="1"/>
</dbReference>
<dbReference type="EMBL" id="FO681348">
    <property type="protein sequence ID" value="CCV66705.1"/>
    <property type="molecule type" value="Genomic_DNA"/>
</dbReference>
<dbReference type="HOGENOM" id="CLU_000788_3_2_14"/>
<dbReference type="InterPro" id="IPR027417">
    <property type="entry name" value="P-loop_NTPase"/>
</dbReference>
<protein>
    <submittedName>
        <fullName evidence="8">Predicted restriction endonuclease, type II-like</fullName>
    </submittedName>
</protein>
<dbReference type="Pfam" id="PF13086">
    <property type="entry name" value="AAA_11"/>
    <property type="match status" value="2"/>
</dbReference>
<keyword evidence="9" id="KW-1185">Reference proteome</keyword>
<name>U4KQG2_9MOLU</name>
<dbReference type="Pfam" id="PF18741">
    <property type="entry name" value="MTES_1575"/>
    <property type="match status" value="1"/>
</dbReference>
<dbReference type="KEGG" id="abra:BN85316840"/>
<evidence type="ECO:0000256" key="2">
    <source>
        <dbReference type="ARBA" id="ARBA00022741"/>
    </source>
</evidence>
<keyword evidence="8" id="KW-0255">Endonuclease</keyword>
<evidence type="ECO:0000256" key="6">
    <source>
        <dbReference type="SAM" id="Coils"/>
    </source>
</evidence>
<dbReference type="PANTHER" id="PTHR43788:SF8">
    <property type="entry name" value="DNA-BINDING PROTEIN SMUBP-2"/>
    <property type="match status" value="1"/>
</dbReference>
<evidence type="ECO:0000256" key="5">
    <source>
        <dbReference type="ARBA" id="ARBA00022840"/>
    </source>
</evidence>
<keyword evidence="6" id="KW-0175">Coiled coil</keyword>
<keyword evidence="3" id="KW-0378">Hydrolase</keyword>
<dbReference type="InterPro" id="IPR011335">
    <property type="entry name" value="Restrct_endonuc-II-like"/>
</dbReference>
<evidence type="ECO:0000256" key="3">
    <source>
        <dbReference type="ARBA" id="ARBA00022801"/>
    </source>
</evidence>
<feature type="coiled-coil region" evidence="6">
    <location>
        <begin position="734"/>
        <end position="761"/>
    </location>
</feature>
<dbReference type="PANTHER" id="PTHR43788">
    <property type="entry name" value="DNA2/NAM7 HELICASE FAMILY MEMBER"/>
    <property type="match status" value="1"/>
</dbReference>
<reference evidence="8 9" key="1">
    <citation type="journal article" date="2013" name="J. Mol. Microbiol. Biotechnol.">
        <title>Analysis of the Complete Genomes of Acholeplasma brassicae , A. palmae and A. laidlawii and Their Comparison to the Obligate Parasites from ' Candidatus Phytoplasma'.</title>
        <authorList>
            <person name="Kube M."/>
            <person name="Siewert C."/>
            <person name="Migdoll A.M."/>
            <person name="Duduk B."/>
            <person name="Holz S."/>
            <person name="Rabus R."/>
            <person name="Seemuller E."/>
            <person name="Mitrovic J."/>
            <person name="Muller I."/>
            <person name="Buttner C."/>
            <person name="Reinhardt R."/>
        </authorList>
    </citation>
    <scope>NUCLEOTIDE SEQUENCE [LARGE SCALE GENOMIC DNA]</scope>
    <source>
        <strain evidence="9">0502</strain>
    </source>
</reference>
<proteinExistence type="inferred from homology"/>
<evidence type="ECO:0000256" key="4">
    <source>
        <dbReference type="ARBA" id="ARBA00022806"/>
    </source>
</evidence>
<dbReference type="Pfam" id="PF13195">
    <property type="entry name" value="DUF4011"/>
    <property type="match status" value="1"/>
</dbReference>
<dbReference type="Pfam" id="PF13087">
    <property type="entry name" value="AAA_12"/>
    <property type="match status" value="1"/>
</dbReference>
<dbReference type="InterPro" id="IPR050534">
    <property type="entry name" value="Coronavir_polyprotein_1ab"/>
</dbReference>
<evidence type="ECO:0000313" key="8">
    <source>
        <dbReference type="EMBL" id="CCV66705.1"/>
    </source>
</evidence>
<dbReference type="InterPro" id="IPR041679">
    <property type="entry name" value="DNA2/NAM7-like_C"/>
</dbReference>
<organism evidence="8 9">
    <name type="scientific">Acholeplasma brassicae</name>
    <dbReference type="NCBI Taxonomy" id="61635"/>
    <lineage>
        <taxon>Bacteria</taxon>
        <taxon>Bacillati</taxon>
        <taxon>Mycoplasmatota</taxon>
        <taxon>Mollicutes</taxon>
        <taxon>Acholeplasmatales</taxon>
        <taxon>Acholeplasmataceae</taxon>
        <taxon>Acholeplasma</taxon>
    </lineage>
</organism>
<accession>U4KQG2</accession>
<evidence type="ECO:0000259" key="7">
    <source>
        <dbReference type="SMART" id="SM00952"/>
    </source>
</evidence>
<dbReference type="STRING" id="61635.BN85316840"/>
<dbReference type="InterPro" id="IPR041677">
    <property type="entry name" value="DNA2/NAM7_AAA_11"/>
</dbReference>
<sequence>MSEKVQSNIDSWKKSLLDITARNQAVNFKRKKSSTLEIIYPSIEELLNKQVNAKRVMFAEMFDDEEEDEEIANLFEEDEEDFITISGIKLPIKDIYSKPELIPAIKNYLRNKKENLIFSNCNNKTQRKILRNLMKKARTFKEENAINVLYVAIGYLEWYESKDSEESHKAPLLFLAAELSQDSFDAPFRITFPEGDLLLNDSLLRKLSQDYKIDISYDTDQEDLSLFEVYQNYKEYIYAKISDKRWKIYDESDLSIFSFSKINMVKDLEENAQRISDNPLIQQLVGDYDAIEFDDIYGEEDIDRIIEPQNYYHILDADSSQEIAIQSAIAGKSFVLQGPPGTGKSQTITNIITELIARNKKVLFVAEKKAALDVVYNNLKKIGLNDYALPIHNSKLDKKEVLRELATTLEKGQHSIDVDGQFSNDQIHKYLSAKNELIEYPKAILQKRYPINKSLYQLYGLSLKYDKYCEVPFNIKNLNKIDDKQLQSIETVINTFFNANSAVNYDSRNHPLYAFKYDNLSIQEKEEIQNEINESISIISSLLIDVENLDLFIINNQLINTELELYVNFLKHMQTLVQLDRYTYNQENVEIDIENYQSLIDLEEEMFQHKTRIEEISDIEITKLDTNKYKRIVKTNNTFMKRLFSSEYRKVRRDCTLYLIESKIKYPDLLNLLNTSDEYNRLSEKHRQLVNKLVFKTEQMNLFQNLSKLRWIKEYRILLASINVIVPQEMFLIIEKYLANKKEYDERINHLNIKLSKYNELYNKVKLHFDKSRLNLDELHLSEQKSYFESISGDFNRIEEILSFNFALVKCNQLKLDDYCEKIVQLEIKKNYIEIFYKRFYMLLVDDYLRVLLPGFNGSTMDAARGNFKDAEAIIQQMAKSNIERNINNGIPNYNGVEGYNIEVSTLRAEANKSRKILPFRVLFSRIPNLITQLKPCLMMSPLSVSTFLRGTNMIFDTVIFDEASQVKPENAIGAIFRAKQVIVTGDKEQLPPTNFFQNVGEDEVNNDDNYDTTSFDSILEVSSSFIHSIKLRWHYRSKFEELIRPSNKEIYKDLVSFPSISKPNEYEGIKYVYVNGLYSERKNEVEADKVINTLADIIETYGINKSVGIVTFNNEQQLLIERKINHFRRINPHYEEFFTNNENEPFFIKNIETVQGDERDIIIISIGYGPDGKGKISMNFGPLNQANGYRRLNVAVTRAKTCLVLVTSIRGTDIDLNRTESRGVRFLKHYLEYAEFGEDDKVDNLDDLANFDSPFEEDVYNELSNLGYDIRKQVGCSGYRIDLAVIDPKNPSKYLLGIECDGATYHSSKSVRDRDRLRQQVLEDRNWTIYRIWSTDWIKNKKSQIEKLDKFIKNIDTTFTKSIIDVLPVIPVLSRKKEESKIAFEIYPNYVQLTQIYESNLYANQIQNHILEIIERTTPIHQAELKRIVPYFWGRQKYTNVVDDKTYEILSDLVKKGKIKIKDQYIIHTNTPIKFRETTDNSSRREFINIHPEELKDGIMQILSVTRKMDLDGLHSMIVRLCGFQSSSARIREYIDEIILSLKRARKIRVTDDSFIEIHI</sequence>